<keyword evidence="2 7" id="KW-0732">Signal</keyword>
<evidence type="ECO:0000256" key="7">
    <source>
        <dbReference type="RuleBase" id="RU364138"/>
    </source>
</evidence>
<dbReference type="EC" id="3.1.1.-" evidence="7"/>
<dbReference type="GO" id="GO:0009395">
    <property type="term" value="P:phospholipid catabolic process"/>
    <property type="evidence" value="ECO:0007669"/>
    <property type="project" value="TreeGrafter"/>
</dbReference>
<comment type="similarity">
    <text evidence="1 7">Belongs to the phospholipase B-like family.</text>
</comment>
<keyword evidence="3 7" id="KW-0378">Hydrolase</keyword>
<keyword evidence="4 7" id="KW-0442">Lipid degradation</keyword>
<dbReference type="Pfam" id="PF04916">
    <property type="entry name" value="Phospholip_B"/>
    <property type="match status" value="1"/>
</dbReference>
<sequence>MLVPIPAAAVLLLFCTVVQAKSRVVTVCRNDHGDYETFEGRRKNACHTPLATAKLDNKINATGWGFLEVETTGQGSLLEQAYAAGVAEGQVTRELIYANLLNTVDGYCDGAKEFCQRLGVFLEKNFLWMAAQIFTHPNDPYWQHVNVTMEQLRGLLDGYEQRRLSLNEITVHPIYMLQLMGDHDDLEVKLHKPPNPLAVRRGNTHCSALIKPAPGNKELLVSHVTWTSYSSMLRLQKVYKFGSSSCSSFPGYIKSMSGYPGTLASIDDFVLLSSGLAVTETTIENHNLELYKFTTPSTILSWIRSQIAHRLANSGKEWAEIFSKYNSGTYNNQWMVIDYKLFTPGQPLPAEGLLYVLEQMPGYVEHSDRTHVLKDQGYWPSYNRAYYERIFNISNCWPMVQKFGDYYSYSMAPRGRIFRRDQHTVVDMKSLQRMMRYNDYTNDPLSRCSQCNPPYSADLAISARNDLNPQNGSYPFGDLAFKDEGATDMKATNSVLMKKLRFRAIAGPTYDQVPAFNWKTSPLRDVVKHFAQPDLWRFDPIVHPWSRGIKMTPPGDTDDC</sequence>
<dbReference type="GO" id="GO:0005576">
    <property type="term" value="C:extracellular region"/>
    <property type="evidence" value="ECO:0007669"/>
    <property type="project" value="TreeGrafter"/>
</dbReference>
<dbReference type="InterPro" id="IPR007000">
    <property type="entry name" value="PLipase_B-like"/>
</dbReference>
<feature type="chain" id="PRO_5038172368" description="Phospholipase B-like" evidence="7">
    <location>
        <begin position="21"/>
        <end position="560"/>
    </location>
</feature>
<proteinExistence type="inferred from homology"/>
<dbReference type="PANTHER" id="PTHR12370">
    <property type="entry name" value="PHOSPHOLIPASE B-RELATED"/>
    <property type="match status" value="1"/>
</dbReference>
<keyword evidence="5 7" id="KW-0443">Lipid metabolism</keyword>
<evidence type="ECO:0000256" key="1">
    <source>
        <dbReference type="ARBA" id="ARBA00007835"/>
    </source>
</evidence>
<dbReference type="Gene3D" id="3.60.60.30">
    <property type="match status" value="1"/>
</dbReference>
<evidence type="ECO:0000256" key="5">
    <source>
        <dbReference type="ARBA" id="ARBA00023098"/>
    </source>
</evidence>
<evidence type="ECO:0000313" key="8">
    <source>
        <dbReference type="Proteomes" id="UP000887566"/>
    </source>
</evidence>
<evidence type="ECO:0000256" key="4">
    <source>
        <dbReference type="ARBA" id="ARBA00022963"/>
    </source>
</evidence>
<evidence type="ECO:0000256" key="3">
    <source>
        <dbReference type="ARBA" id="ARBA00022801"/>
    </source>
</evidence>
<evidence type="ECO:0000313" key="9">
    <source>
        <dbReference type="WBParaSite" id="PSAMB.scaffold13size135047.g318.t1"/>
    </source>
</evidence>
<dbReference type="PANTHER" id="PTHR12370:SF3">
    <property type="entry name" value="PHOSPHOLIPASE B-LIKE 2-RELATED"/>
    <property type="match status" value="1"/>
</dbReference>
<dbReference type="Proteomes" id="UP000887566">
    <property type="component" value="Unplaced"/>
</dbReference>
<protein>
    <recommendedName>
        <fullName evidence="7">Phospholipase B-like</fullName>
        <ecNumber evidence="7">3.1.1.-</ecNumber>
    </recommendedName>
</protein>
<accession>A0A914UZU6</accession>
<evidence type="ECO:0000256" key="2">
    <source>
        <dbReference type="ARBA" id="ARBA00022729"/>
    </source>
</evidence>
<organism evidence="8 9">
    <name type="scientific">Plectus sambesii</name>
    <dbReference type="NCBI Taxonomy" id="2011161"/>
    <lineage>
        <taxon>Eukaryota</taxon>
        <taxon>Metazoa</taxon>
        <taxon>Ecdysozoa</taxon>
        <taxon>Nematoda</taxon>
        <taxon>Chromadorea</taxon>
        <taxon>Plectida</taxon>
        <taxon>Plectina</taxon>
        <taxon>Plectoidea</taxon>
        <taxon>Plectidae</taxon>
        <taxon>Plectus</taxon>
    </lineage>
</organism>
<feature type="signal peptide" evidence="7">
    <location>
        <begin position="1"/>
        <end position="20"/>
    </location>
</feature>
<dbReference type="WBParaSite" id="PSAMB.scaffold13size135047.g318.t1">
    <property type="protein sequence ID" value="PSAMB.scaffold13size135047.g318.t1"/>
    <property type="gene ID" value="PSAMB.scaffold13size135047.g318"/>
</dbReference>
<evidence type="ECO:0000256" key="6">
    <source>
        <dbReference type="ARBA" id="ARBA00023180"/>
    </source>
</evidence>
<keyword evidence="6" id="KW-0325">Glycoprotein</keyword>
<dbReference type="AlphaFoldDB" id="A0A914UZU6"/>
<dbReference type="GO" id="GO:0004620">
    <property type="term" value="F:phospholipase activity"/>
    <property type="evidence" value="ECO:0007669"/>
    <property type="project" value="InterPro"/>
</dbReference>
<reference evidence="9" key="1">
    <citation type="submission" date="2022-11" db="UniProtKB">
        <authorList>
            <consortium name="WormBaseParasite"/>
        </authorList>
    </citation>
    <scope>IDENTIFICATION</scope>
</reference>
<keyword evidence="8" id="KW-1185">Reference proteome</keyword>
<name>A0A914UZU6_9BILA</name>
<comment type="function">
    <text evidence="7">Putative phospholipase.</text>
</comment>